<accession>A0A9K3KZT9</accession>
<feature type="compositionally biased region" description="Low complexity" evidence="1">
    <location>
        <begin position="316"/>
        <end position="326"/>
    </location>
</feature>
<feature type="compositionally biased region" description="Low complexity" evidence="1">
    <location>
        <begin position="288"/>
        <end position="303"/>
    </location>
</feature>
<keyword evidence="3" id="KW-1185">Reference proteome</keyword>
<feature type="region of interest" description="Disordered" evidence="1">
    <location>
        <begin position="316"/>
        <end position="342"/>
    </location>
</feature>
<reference evidence="2" key="1">
    <citation type="journal article" date="2021" name="Sci. Rep.">
        <title>Diploid genomic architecture of Nitzschia inconspicua, an elite biomass production diatom.</title>
        <authorList>
            <person name="Oliver A."/>
            <person name="Podell S."/>
            <person name="Pinowska A."/>
            <person name="Traller J.C."/>
            <person name="Smith S.R."/>
            <person name="McClure R."/>
            <person name="Beliaev A."/>
            <person name="Bohutskyi P."/>
            <person name="Hill E.A."/>
            <person name="Rabines A."/>
            <person name="Zheng H."/>
            <person name="Allen L.Z."/>
            <person name="Kuo A."/>
            <person name="Grigoriev I.V."/>
            <person name="Allen A.E."/>
            <person name="Hazlebeck D."/>
            <person name="Allen E.E."/>
        </authorList>
    </citation>
    <scope>NUCLEOTIDE SEQUENCE</scope>
    <source>
        <strain evidence="2">Hildebrandi</strain>
    </source>
</reference>
<reference evidence="2" key="2">
    <citation type="submission" date="2021-04" db="EMBL/GenBank/DDBJ databases">
        <authorList>
            <person name="Podell S."/>
        </authorList>
    </citation>
    <scope>NUCLEOTIDE SEQUENCE</scope>
    <source>
        <strain evidence="2">Hildebrandi</strain>
    </source>
</reference>
<organism evidence="2 3">
    <name type="scientific">Nitzschia inconspicua</name>
    <dbReference type="NCBI Taxonomy" id="303405"/>
    <lineage>
        <taxon>Eukaryota</taxon>
        <taxon>Sar</taxon>
        <taxon>Stramenopiles</taxon>
        <taxon>Ochrophyta</taxon>
        <taxon>Bacillariophyta</taxon>
        <taxon>Bacillariophyceae</taxon>
        <taxon>Bacillariophycidae</taxon>
        <taxon>Bacillariales</taxon>
        <taxon>Bacillariaceae</taxon>
        <taxon>Nitzschia</taxon>
    </lineage>
</organism>
<feature type="compositionally biased region" description="Low complexity" evidence="1">
    <location>
        <begin position="53"/>
        <end position="65"/>
    </location>
</feature>
<comment type="caution">
    <text evidence="2">The sequence shown here is derived from an EMBL/GenBank/DDBJ whole genome shotgun (WGS) entry which is preliminary data.</text>
</comment>
<feature type="region of interest" description="Disordered" evidence="1">
    <location>
        <begin position="197"/>
        <end position="303"/>
    </location>
</feature>
<evidence type="ECO:0000313" key="3">
    <source>
        <dbReference type="Proteomes" id="UP000693970"/>
    </source>
</evidence>
<gene>
    <name evidence="2" type="ORF">IV203_008557</name>
</gene>
<dbReference type="EMBL" id="JAGRRH010000017">
    <property type="protein sequence ID" value="KAG7352509.1"/>
    <property type="molecule type" value="Genomic_DNA"/>
</dbReference>
<feature type="compositionally biased region" description="Basic residues" evidence="1">
    <location>
        <begin position="223"/>
        <end position="238"/>
    </location>
</feature>
<protein>
    <submittedName>
        <fullName evidence="2">Uncharacterized protein</fullName>
    </submittedName>
</protein>
<evidence type="ECO:0000256" key="1">
    <source>
        <dbReference type="SAM" id="MobiDB-lite"/>
    </source>
</evidence>
<sequence>MKGVDLEGYLQHTVIINSTIPLPATMIKTSDNATSPPIKANDRSLDVSVASPTNRTECSTTTTTQEQKENHQTDSASLGQNNSFSLEDLSKFPQELAQKIDWITRCNNPIEFLRKLGWHHHHSRRKSMKHQQTPAVLDDDDYEAAFDFEGDGSCEEENENNINPYVAFQVPQYCEYCGAASTAQCNQRTCSRPTTFFPNHRPPFAKPNAKPYQDSATNNHIGKQQHNHNSQRRKRPPIRSKDHWKIATTPKTKNQWIAPTATTPTAAEGGESPITTTNPRLLFPNVDSNSSSKSVASAASSHPSFFPISTRELLQQRPRRQQQQELMDFQWSSIPMTSSWNG</sequence>
<proteinExistence type="predicted"/>
<feature type="compositionally biased region" description="Polar residues" evidence="1">
    <location>
        <begin position="330"/>
        <end position="342"/>
    </location>
</feature>
<feature type="compositionally biased region" description="Low complexity" evidence="1">
    <location>
        <begin position="258"/>
        <end position="267"/>
    </location>
</feature>
<feature type="region of interest" description="Disordered" evidence="1">
    <location>
        <begin position="31"/>
        <end position="82"/>
    </location>
</feature>
<name>A0A9K3KZT9_9STRA</name>
<dbReference type="Proteomes" id="UP000693970">
    <property type="component" value="Unassembled WGS sequence"/>
</dbReference>
<evidence type="ECO:0000313" key="2">
    <source>
        <dbReference type="EMBL" id="KAG7352509.1"/>
    </source>
</evidence>
<dbReference type="AlphaFoldDB" id="A0A9K3KZT9"/>